<evidence type="ECO:0000313" key="7">
    <source>
        <dbReference type="EMBL" id="KJH51928.1"/>
    </source>
</evidence>
<evidence type="ECO:0000259" key="6">
    <source>
        <dbReference type="PROSITE" id="PS50157"/>
    </source>
</evidence>
<feature type="region of interest" description="Disordered" evidence="5">
    <location>
        <begin position="198"/>
        <end position="219"/>
    </location>
</feature>
<accession>A0A0D8Y4Y6</accession>
<dbReference type="InterPro" id="IPR022755">
    <property type="entry name" value="Znf_C2H2_jaz"/>
</dbReference>
<dbReference type="PANTHER" id="PTHR44029:SF1">
    <property type="entry name" value="DNAJ HOMOLOG SUBFAMILY C MEMBER 21"/>
    <property type="match status" value="1"/>
</dbReference>
<dbReference type="SMART" id="SM00355">
    <property type="entry name" value="ZnF_C2H2"/>
    <property type="match status" value="2"/>
</dbReference>
<dbReference type="PANTHER" id="PTHR44029">
    <property type="entry name" value="DNAJ HOMOLOG SUBFAMILY C MEMBER 21"/>
    <property type="match status" value="1"/>
</dbReference>
<evidence type="ECO:0000256" key="4">
    <source>
        <dbReference type="PROSITE-ProRule" id="PRU00042"/>
    </source>
</evidence>
<organism evidence="7 8">
    <name type="scientific">Dictyocaulus viviparus</name>
    <name type="common">Bovine lungworm</name>
    <dbReference type="NCBI Taxonomy" id="29172"/>
    <lineage>
        <taxon>Eukaryota</taxon>
        <taxon>Metazoa</taxon>
        <taxon>Ecdysozoa</taxon>
        <taxon>Nematoda</taxon>
        <taxon>Chromadorea</taxon>
        <taxon>Rhabditida</taxon>
        <taxon>Rhabditina</taxon>
        <taxon>Rhabditomorpha</taxon>
        <taxon>Strongyloidea</taxon>
        <taxon>Metastrongylidae</taxon>
        <taxon>Dictyocaulus</taxon>
    </lineage>
</organism>
<dbReference type="GO" id="GO:0003676">
    <property type="term" value="F:nucleic acid binding"/>
    <property type="evidence" value="ECO:0007669"/>
    <property type="project" value="InterPro"/>
</dbReference>
<evidence type="ECO:0000256" key="5">
    <source>
        <dbReference type="SAM" id="MobiDB-lite"/>
    </source>
</evidence>
<dbReference type="SMART" id="SM00451">
    <property type="entry name" value="ZnF_U1"/>
    <property type="match status" value="1"/>
</dbReference>
<dbReference type="SUPFAM" id="SSF57667">
    <property type="entry name" value="beta-beta-alpha zinc fingers"/>
    <property type="match status" value="1"/>
</dbReference>
<keyword evidence="1" id="KW-0479">Metal-binding</keyword>
<keyword evidence="8" id="KW-1185">Reference proteome</keyword>
<feature type="domain" description="C2H2-type" evidence="6">
    <location>
        <begin position="228"/>
        <end position="257"/>
    </location>
</feature>
<dbReference type="Pfam" id="PF12171">
    <property type="entry name" value="zf-C2H2_jaz"/>
    <property type="match status" value="1"/>
</dbReference>
<dbReference type="InterPro" id="IPR003604">
    <property type="entry name" value="Matrin/U1-like-C_Znf_C2H2"/>
</dbReference>
<keyword evidence="2 4" id="KW-0863">Zinc-finger</keyword>
<reference evidence="8" key="2">
    <citation type="journal article" date="2016" name="Sci. Rep.">
        <title>Dictyocaulus viviparus genome, variome and transcriptome elucidate lungworm biology and support future intervention.</title>
        <authorList>
            <person name="McNulty S.N."/>
            <person name="Strube C."/>
            <person name="Rosa B.A."/>
            <person name="Martin J.C."/>
            <person name="Tyagi R."/>
            <person name="Choi Y.J."/>
            <person name="Wang Q."/>
            <person name="Hallsworth Pepin K."/>
            <person name="Zhang X."/>
            <person name="Ozersky P."/>
            <person name="Wilson R.K."/>
            <person name="Sternberg P.W."/>
            <person name="Gasser R.B."/>
            <person name="Mitreva M."/>
        </authorList>
    </citation>
    <scope>NUCLEOTIDE SEQUENCE [LARGE SCALE GENOMIC DNA]</scope>
    <source>
        <strain evidence="8">HannoverDv2000</strain>
    </source>
</reference>
<dbReference type="PROSITE" id="PS50157">
    <property type="entry name" value="ZINC_FINGER_C2H2_2"/>
    <property type="match status" value="1"/>
</dbReference>
<gene>
    <name evidence="7" type="ORF">DICVIV_01909</name>
</gene>
<keyword evidence="3" id="KW-0862">Zinc</keyword>
<dbReference type="GO" id="GO:0005737">
    <property type="term" value="C:cytoplasm"/>
    <property type="evidence" value="ECO:0007669"/>
    <property type="project" value="TreeGrafter"/>
</dbReference>
<dbReference type="Gene3D" id="3.30.160.60">
    <property type="entry name" value="Classic Zinc Finger"/>
    <property type="match status" value="1"/>
</dbReference>
<dbReference type="InterPro" id="IPR013087">
    <property type="entry name" value="Znf_C2H2_type"/>
</dbReference>
<dbReference type="EMBL" id="KN716174">
    <property type="protein sequence ID" value="KJH51928.1"/>
    <property type="molecule type" value="Genomic_DNA"/>
</dbReference>
<dbReference type="Proteomes" id="UP000053766">
    <property type="component" value="Unassembled WGS sequence"/>
</dbReference>
<dbReference type="AlphaFoldDB" id="A0A0D8Y4Y6"/>
<sequence length="273" mass="31107">MKRPKESKKLIGRNKFCAINIKLTSNFLGNEHFLAAHRAHIDELLEQLADDECTDLENDDVEDLHYCVVCDKTFKTMNAQINHENSKQHRKQLAELKRHMKAEDHALFEKIGCNAESSSRKGVCKSERANRKVEKKKSSKEDCDQDLVDIEKRRIEAQCSDDLDVLDNLNKKLTDFSMMDADDRRVEKTMISATEKGIEKKKKKGNKKNTDVRNVVSSASGGNAPKIAVCDKCKEIFESRTKLFEHLKLTGHATIKASSVPQPSHKNRKDGRK</sequence>
<protein>
    <submittedName>
        <fullName evidence="7">Zinc finger, C2H2 type</fullName>
    </submittedName>
</protein>
<dbReference type="PROSITE" id="PS00028">
    <property type="entry name" value="ZINC_FINGER_C2H2_1"/>
    <property type="match status" value="2"/>
</dbReference>
<feature type="region of interest" description="Disordered" evidence="5">
    <location>
        <begin position="252"/>
        <end position="273"/>
    </location>
</feature>
<evidence type="ECO:0000256" key="3">
    <source>
        <dbReference type="ARBA" id="ARBA00022833"/>
    </source>
</evidence>
<dbReference type="STRING" id="29172.A0A0D8Y4Y6"/>
<proteinExistence type="predicted"/>
<name>A0A0D8Y4Y6_DICVI</name>
<dbReference type="InterPro" id="IPR051964">
    <property type="entry name" value="Chaperone_stress_response"/>
</dbReference>
<dbReference type="InterPro" id="IPR036236">
    <property type="entry name" value="Znf_C2H2_sf"/>
</dbReference>
<dbReference type="OrthoDB" id="5871897at2759"/>
<evidence type="ECO:0000256" key="1">
    <source>
        <dbReference type="ARBA" id="ARBA00022723"/>
    </source>
</evidence>
<evidence type="ECO:0000256" key="2">
    <source>
        <dbReference type="ARBA" id="ARBA00022771"/>
    </source>
</evidence>
<reference evidence="7 8" key="1">
    <citation type="submission" date="2013-11" db="EMBL/GenBank/DDBJ databases">
        <title>Draft genome of the bovine lungworm Dictyocaulus viviparus.</title>
        <authorList>
            <person name="Mitreva M."/>
        </authorList>
    </citation>
    <scope>NUCLEOTIDE SEQUENCE [LARGE SCALE GENOMIC DNA]</scope>
    <source>
        <strain evidence="7 8">HannoverDv2000</strain>
    </source>
</reference>
<evidence type="ECO:0000313" key="8">
    <source>
        <dbReference type="Proteomes" id="UP000053766"/>
    </source>
</evidence>
<dbReference type="GO" id="GO:0008270">
    <property type="term" value="F:zinc ion binding"/>
    <property type="evidence" value="ECO:0007669"/>
    <property type="project" value="UniProtKB-KW"/>
</dbReference>